<dbReference type="AlphaFoldDB" id="A0A183KZ88"/>
<dbReference type="GO" id="GO:0016018">
    <property type="term" value="F:cyclosporin A binding"/>
    <property type="evidence" value="ECO:0007669"/>
    <property type="project" value="TreeGrafter"/>
</dbReference>
<dbReference type="PRINTS" id="PR00153">
    <property type="entry name" value="CSAPPISMRASE"/>
</dbReference>
<dbReference type="STRING" id="6186.A0A183KZ88"/>
<evidence type="ECO:0000313" key="9">
    <source>
        <dbReference type="WBParaSite" id="SCUD_0002038801-mRNA-1"/>
    </source>
</evidence>
<dbReference type="SUPFAM" id="SSF50891">
    <property type="entry name" value="Cyclophilin-like"/>
    <property type="match status" value="1"/>
</dbReference>
<dbReference type="EMBL" id="UZAK01044174">
    <property type="protein sequence ID" value="VDP72042.1"/>
    <property type="molecule type" value="Genomic_DNA"/>
</dbReference>
<comment type="catalytic activity">
    <reaction evidence="1 5">
        <text>[protein]-peptidylproline (omega=180) = [protein]-peptidylproline (omega=0)</text>
        <dbReference type="Rhea" id="RHEA:16237"/>
        <dbReference type="Rhea" id="RHEA-COMP:10747"/>
        <dbReference type="Rhea" id="RHEA-COMP:10748"/>
        <dbReference type="ChEBI" id="CHEBI:83833"/>
        <dbReference type="ChEBI" id="CHEBI:83834"/>
        <dbReference type="EC" id="5.2.1.8"/>
    </reaction>
</comment>
<dbReference type="PANTHER" id="PTHR11071:SF569">
    <property type="entry name" value="PEPTIDYL-PROLYL CIS-TRANS ISOMERASE"/>
    <property type="match status" value="1"/>
</dbReference>
<comment type="function">
    <text evidence="2 5">PPIases accelerate the folding of proteins. It catalyzes the cis-trans isomerization of proline imidic peptide bonds in oligopeptides.</text>
</comment>
<evidence type="ECO:0000256" key="3">
    <source>
        <dbReference type="ARBA" id="ARBA00023110"/>
    </source>
</evidence>
<dbReference type="PANTHER" id="PTHR11071">
    <property type="entry name" value="PEPTIDYL-PROLYL CIS-TRANS ISOMERASE"/>
    <property type="match status" value="1"/>
</dbReference>
<dbReference type="EC" id="5.2.1.8" evidence="5"/>
<proteinExistence type="inferred from homology"/>
<evidence type="ECO:0000256" key="2">
    <source>
        <dbReference type="ARBA" id="ARBA00002388"/>
    </source>
</evidence>
<dbReference type="InterPro" id="IPR020892">
    <property type="entry name" value="Cyclophilin-type_PPIase_CS"/>
</dbReference>
<dbReference type="FunFam" id="2.40.100.10:FF:000013">
    <property type="entry name" value="Peptidyl-prolyl cis-trans isomerase"/>
    <property type="match status" value="1"/>
</dbReference>
<comment type="similarity">
    <text evidence="5">Belongs to the cyclophilin-type PPIase family.</text>
</comment>
<sequence length="162" mass="17632">MAAKAFFDIKAGNCSLSQSIISQLFNDVPDTTRNFRELCTHKNNFGYKGSVFHRIIPGFMCQGGDFTNGDGTGGKSIYGNKFKDENFNHKHEAFSLSMANAGPNTNGSQFFITTVPCSWLDGKHVVFGKVLSGQDVVKKMESLGSTSGKPSKKIIIEDCGEC</sequence>
<dbReference type="GO" id="GO:0005737">
    <property type="term" value="C:cytoplasm"/>
    <property type="evidence" value="ECO:0007669"/>
    <property type="project" value="TreeGrafter"/>
</dbReference>
<feature type="domain" description="PPIase cyclophilin-type" evidence="6">
    <location>
        <begin position="6"/>
        <end position="161"/>
    </location>
</feature>
<evidence type="ECO:0000313" key="7">
    <source>
        <dbReference type="EMBL" id="VDP72042.1"/>
    </source>
</evidence>
<evidence type="ECO:0000313" key="8">
    <source>
        <dbReference type="Proteomes" id="UP000279833"/>
    </source>
</evidence>
<dbReference type="InterPro" id="IPR002130">
    <property type="entry name" value="Cyclophilin-type_PPIase_dom"/>
</dbReference>
<keyword evidence="3 5" id="KW-0697">Rotamase</keyword>
<protein>
    <recommendedName>
        <fullName evidence="5">Peptidyl-prolyl cis-trans isomerase</fullName>
        <shortName evidence="5">PPIase</shortName>
        <ecNumber evidence="5">5.2.1.8</ecNumber>
    </recommendedName>
</protein>
<dbReference type="PIRSF" id="PIRSF001467">
    <property type="entry name" value="Peptidylpro_ismrse"/>
    <property type="match status" value="1"/>
</dbReference>
<evidence type="ECO:0000259" key="6">
    <source>
        <dbReference type="PROSITE" id="PS50072"/>
    </source>
</evidence>
<keyword evidence="8" id="KW-1185">Reference proteome</keyword>
<name>A0A183KZ88_9TREM</name>
<keyword evidence="4 5" id="KW-0413">Isomerase</keyword>
<accession>A0A183KZ88</accession>
<dbReference type="GO" id="GO:0006457">
    <property type="term" value="P:protein folding"/>
    <property type="evidence" value="ECO:0007669"/>
    <property type="project" value="InterPro"/>
</dbReference>
<evidence type="ECO:0000256" key="4">
    <source>
        <dbReference type="ARBA" id="ARBA00023235"/>
    </source>
</evidence>
<dbReference type="GO" id="GO:0003755">
    <property type="term" value="F:peptidyl-prolyl cis-trans isomerase activity"/>
    <property type="evidence" value="ECO:0007669"/>
    <property type="project" value="UniProtKB-UniRule"/>
</dbReference>
<reference evidence="7 8" key="2">
    <citation type="submission" date="2018-11" db="EMBL/GenBank/DDBJ databases">
        <authorList>
            <consortium name="Pathogen Informatics"/>
        </authorList>
    </citation>
    <scope>NUCLEOTIDE SEQUENCE [LARGE SCALE GENOMIC DNA]</scope>
    <source>
        <strain evidence="7">Dakar</strain>
        <strain evidence="8">Dakar, Senegal</strain>
    </source>
</reference>
<dbReference type="InterPro" id="IPR024936">
    <property type="entry name" value="Cyclophilin-type_PPIase"/>
</dbReference>
<evidence type="ECO:0000256" key="5">
    <source>
        <dbReference type="RuleBase" id="RU363019"/>
    </source>
</evidence>
<dbReference type="Proteomes" id="UP000279833">
    <property type="component" value="Unassembled WGS sequence"/>
</dbReference>
<dbReference type="Gene3D" id="2.40.100.10">
    <property type="entry name" value="Cyclophilin-like"/>
    <property type="match status" value="1"/>
</dbReference>
<reference evidence="9" key="1">
    <citation type="submission" date="2016-06" db="UniProtKB">
        <authorList>
            <consortium name="WormBaseParasite"/>
        </authorList>
    </citation>
    <scope>IDENTIFICATION</scope>
</reference>
<dbReference type="PROSITE" id="PS50072">
    <property type="entry name" value="CSA_PPIASE_2"/>
    <property type="match status" value="1"/>
</dbReference>
<evidence type="ECO:0000256" key="1">
    <source>
        <dbReference type="ARBA" id="ARBA00000971"/>
    </source>
</evidence>
<dbReference type="PROSITE" id="PS00170">
    <property type="entry name" value="CSA_PPIASE_1"/>
    <property type="match status" value="1"/>
</dbReference>
<organism evidence="9">
    <name type="scientific">Schistosoma curassoni</name>
    <dbReference type="NCBI Taxonomy" id="6186"/>
    <lineage>
        <taxon>Eukaryota</taxon>
        <taxon>Metazoa</taxon>
        <taxon>Spiralia</taxon>
        <taxon>Lophotrochozoa</taxon>
        <taxon>Platyhelminthes</taxon>
        <taxon>Trematoda</taxon>
        <taxon>Digenea</taxon>
        <taxon>Strigeidida</taxon>
        <taxon>Schistosomatoidea</taxon>
        <taxon>Schistosomatidae</taxon>
        <taxon>Schistosoma</taxon>
    </lineage>
</organism>
<gene>
    <name evidence="7" type="ORF">SCUD_LOCUS20385</name>
</gene>
<dbReference type="InterPro" id="IPR029000">
    <property type="entry name" value="Cyclophilin-like_dom_sf"/>
</dbReference>
<dbReference type="WBParaSite" id="SCUD_0002038801-mRNA-1">
    <property type="protein sequence ID" value="SCUD_0002038801-mRNA-1"/>
    <property type="gene ID" value="SCUD_0002038801"/>
</dbReference>
<dbReference type="Pfam" id="PF00160">
    <property type="entry name" value="Pro_isomerase"/>
    <property type="match status" value="1"/>
</dbReference>